<sequence>MEQHRNESAGETGDPRENPPTSGIVRHDSYLRKSGVNRPGIGPGFVLVGGEQSNRSATVAPLKLRMSDQIWAALNIEVWRSGEGQYGVASERKSGKKREITEKTLPASGIVRHDSHMRKSGSDPTGNRTRSALLGGE</sequence>
<protein>
    <submittedName>
        <fullName evidence="2">Uncharacterized protein</fullName>
    </submittedName>
</protein>
<reference evidence="2 3" key="1">
    <citation type="submission" date="2023-02" db="EMBL/GenBank/DDBJ databases">
        <title>LHISI_Scaffold_Assembly.</title>
        <authorList>
            <person name="Stuart O.P."/>
            <person name="Cleave R."/>
            <person name="Magrath M.J.L."/>
            <person name="Mikheyev A.S."/>
        </authorList>
    </citation>
    <scope>NUCLEOTIDE SEQUENCE [LARGE SCALE GENOMIC DNA]</scope>
    <source>
        <strain evidence="2">Daus_M_001</strain>
        <tissue evidence="2">Leg muscle</tissue>
    </source>
</reference>
<evidence type="ECO:0000313" key="3">
    <source>
        <dbReference type="Proteomes" id="UP001159363"/>
    </source>
</evidence>
<comment type="caution">
    <text evidence="2">The sequence shown here is derived from an EMBL/GenBank/DDBJ whole genome shotgun (WGS) entry which is preliminary data.</text>
</comment>
<dbReference type="EMBL" id="JARBHB010000012">
    <property type="protein sequence ID" value="KAJ8870797.1"/>
    <property type="molecule type" value="Genomic_DNA"/>
</dbReference>
<feature type="region of interest" description="Disordered" evidence="1">
    <location>
        <begin position="90"/>
        <end position="137"/>
    </location>
</feature>
<evidence type="ECO:0000256" key="1">
    <source>
        <dbReference type="SAM" id="MobiDB-lite"/>
    </source>
</evidence>
<dbReference type="Proteomes" id="UP001159363">
    <property type="component" value="Chromosome 11"/>
</dbReference>
<keyword evidence="3" id="KW-1185">Reference proteome</keyword>
<feature type="compositionally biased region" description="Basic and acidic residues" evidence="1">
    <location>
        <begin position="90"/>
        <end position="102"/>
    </location>
</feature>
<gene>
    <name evidence="2" type="ORF">PR048_027096</name>
</gene>
<proteinExistence type="predicted"/>
<evidence type="ECO:0000313" key="2">
    <source>
        <dbReference type="EMBL" id="KAJ8870797.1"/>
    </source>
</evidence>
<feature type="region of interest" description="Disordered" evidence="1">
    <location>
        <begin position="1"/>
        <end position="44"/>
    </location>
</feature>
<feature type="compositionally biased region" description="Basic and acidic residues" evidence="1">
    <location>
        <begin position="1"/>
        <end position="17"/>
    </location>
</feature>
<accession>A0ABQ9GF01</accession>
<organism evidence="2 3">
    <name type="scientific">Dryococelus australis</name>
    <dbReference type="NCBI Taxonomy" id="614101"/>
    <lineage>
        <taxon>Eukaryota</taxon>
        <taxon>Metazoa</taxon>
        <taxon>Ecdysozoa</taxon>
        <taxon>Arthropoda</taxon>
        <taxon>Hexapoda</taxon>
        <taxon>Insecta</taxon>
        <taxon>Pterygota</taxon>
        <taxon>Neoptera</taxon>
        <taxon>Polyneoptera</taxon>
        <taxon>Phasmatodea</taxon>
        <taxon>Verophasmatodea</taxon>
        <taxon>Anareolatae</taxon>
        <taxon>Phasmatidae</taxon>
        <taxon>Eurycanthinae</taxon>
        <taxon>Dryococelus</taxon>
    </lineage>
</organism>
<name>A0ABQ9GF01_9NEOP</name>